<keyword evidence="2" id="KW-1185">Reference proteome</keyword>
<evidence type="ECO:0000313" key="1">
    <source>
        <dbReference type="EMBL" id="NMM98020.1"/>
    </source>
</evidence>
<reference evidence="1 2" key="1">
    <citation type="submission" date="2020-02" db="EMBL/GenBank/DDBJ databases">
        <title>Characterization of phylogenetic diversity of novel bifidobacterial species isolated in Czech ZOOs.</title>
        <authorList>
            <person name="Lugli G.A."/>
            <person name="Vera N.B."/>
            <person name="Ventura M."/>
        </authorList>
    </citation>
    <scope>NUCLEOTIDE SEQUENCE [LARGE SCALE GENOMIC DNA]</scope>
    <source>
        <strain evidence="1 2">DSM 109959</strain>
    </source>
</reference>
<dbReference type="AlphaFoldDB" id="A0A7Y0EX36"/>
<gene>
    <name evidence="1" type="ORF">G1C97_0969</name>
</gene>
<protein>
    <submittedName>
        <fullName evidence="1">Uncharacterized protein</fullName>
    </submittedName>
</protein>
<sequence>MDYDDYFHNTNSRTPLPGYDGYIVLESSDRPIRYHFHSTFIGGLNAQECHTMAMASCRLACTATDVIRGKLGLSHLNRAMTKPCLDRLQTMQYLLDAHMLTHPELKAKLCYLPVVPTFIDGTNISKDTLEMAVFVMIGKEDIRVNLKLRFIGSRWMCVYADLG</sequence>
<proteinExistence type="predicted"/>
<dbReference type="EMBL" id="JAAIIG010000003">
    <property type="protein sequence ID" value="NMM98020.1"/>
    <property type="molecule type" value="Genomic_DNA"/>
</dbReference>
<comment type="caution">
    <text evidence="1">The sequence shown here is derived from an EMBL/GenBank/DDBJ whole genome shotgun (WGS) entry which is preliminary data.</text>
</comment>
<organism evidence="1 2">
    <name type="scientific">Bifidobacterium olomucense</name>
    <dbReference type="NCBI Taxonomy" id="2675324"/>
    <lineage>
        <taxon>Bacteria</taxon>
        <taxon>Bacillati</taxon>
        <taxon>Actinomycetota</taxon>
        <taxon>Actinomycetes</taxon>
        <taxon>Bifidobacteriales</taxon>
        <taxon>Bifidobacteriaceae</taxon>
        <taxon>Bifidobacterium</taxon>
    </lineage>
</organism>
<accession>A0A7Y0EX36</accession>
<dbReference type="Proteomes" id="UP000543419">
    <property type="component" value="Unassembled WGS sequence"/>
</dbReference>
<evidence type="ECO:0000313" key="2">
    <source>
        <dbReference type="Proteomes" id="UP000543419"/>
    </source>
</evidence>
<name>A0A7Y0EX36_9BIFI</name>